<dbReference type="Proteomes" id="UP000504636">
    <property type="component" value="Unplaced"/>
</dbReference>
<dbReference type="EMBL" id="MU003696">
    <property type="protein sequence ID" value="KAF2813499.1"/>
    <property type="molecule type" value="Genomic_DNA"/>
</dbReference>
<evidence type="ECO:0000313" key="1">
    <source>
        <dbReference type="EMBL" id="KAF2813499.1"/>
    </source>
</evidence>
<name>A0A6A6YYC3_9PEZI</name>
<feature type="non-terminal residue" evidence="1">
    <location>
        <position position="142"/>
    </location>
</feature>
<sequence>FYLPARLAFNTLAVFLQRVGDENVLPHIHVMLIFVEALSKISCLKPLLAVPWQKVVDFLNTLAGKSKGSTLHQNSEFPHSRTNGTEHCPEDFLIRRQIWAQLYWPTGWFDEVKTDLDERLFTHLSARKLRVDRILWLGVRIA</sequence>
<gene>
    <name evidence="1 3" type="ORF">BDZ99DRAFT_348838</name>
</gene>
<dbReference type="GeneID" id="54455364"/>
<reference evidence="3" key="2">
    <citation type="submission" date="2020-04" db="EMBL/GenBank/DDBJ databases">
        <authorList>
            <consortium name="NCBI Genome Project"/>
        </authorList>
    </citation>
    <scope>NUCLEOTIDE SEQUENCE</scope>
    <source>
        <strain evidence="3">CBS 304.34</strain>
    </source>
</reference>
<evidence type="ECO:0000313" key="2">
    <source>
        <dbReference type="Proteomes" id="UP000504636"/>
    </source>
</evidence>
<organism evidence="1">
    <name type="scientific">Mytilinidion resinicola</name>
    <dbReference type="NCBI Taxonomy" id="574789"/>
    <lineage>
        <taxon>Eukaryota</taxon>
        <taxon>Fungi</taxon>
        <taxon>Dikarya</taxon>
        <taxon>Ascomycota</taxon>
        <taxon>Pezizomycotina</taxon>
        <taxon>Dothideomycetes</taxon>
        <taxon>Pleosporomycetidae</taxon>
        <taxon>Mytilinidiales</taxon>
        <taxon>Mytilinidiaceae</taxon>
        <taxon>Mytilinidion</taxon>
    </lineage>
</organism>
<dbReference type="AlphaFoldDB" id="A0A6A6YYC3"/>
<proteinExistence type="predicted"/>
<reference evidence="3" key="3">
    <citation type="submission" date="2025-04" db="UniProtKB">
        <authorList>
            <consortium name="RefSeq"/>
        </authorList>
    </citation>
    <scope>IDENTIFICATION</scope>
    <source>
        <strain evidence="3">CBS 304.34</strain>
    </source>
</reference>
<dbReference type="OrthoDB" id="2017974at2759"/>
<protein>
    <submittedName>
        <fullName evidence="1 3">Uncharacterized protein</fullName>
    </submittedName>
</protein>
<dbReference type="SUPFAM" id="SSF48452">
    <property type="entry name" value="TPR-like"/>
    <property type="match status" value="1"/>
</dbReference>
<dbReference type="InterPro" id="IPR011990">
    <property type="entry name" value="TPR-like_helical_dom_sf"/>
</dbReference>
<evidence type="ECO:0000313" key="3">
    <source>
        <dbReference type="RefSeq" id="XP_033580463.1"/>
    </source>
</evidence>
<feature type="non-terminal residue" evidence="1">
    <location>
        <position position="1"/>
    </location>
</feature>
<accession>A0A6A6YYC3</accession>
<dbReference type="RefSeq" id="XP_033580463.1">
    <property type="nucleotide sequence ID" value="XM_033714471.1"/>
</dbReference>
<reference evidence="1 3" key="1">
    <citation type="journal article" date="2020" name="Stud. Mycol.">
        <title>101 Dothideomycetes genomes: a test case for predicting lifestyles and emergence of pathogens.</title>
        <authorList>
            <person name="Haridas S."/>
            <person name="Albert R."/>
            <person name="Binder M."/>
            <person name="Bloem J."/>
            <person name="Labutti K."/>
            <person name="Salamov A."/>
            <person name="Andreopoulos B."/>
            <person name="Baker S."/>
            <person name="Barry K."/>
            <person name="Bills G."/>
            <person name="Bluhm B."/>
            <person name="Cannon C."/>
            <person name="Castanera R."/>
            <person name="Culley D."/>
            <person name="Daum C."/>
            <person name="Ezra D."/>
            <person name="Gonzalez J."/>
            <person name="Henrissat B."/>
            <person name="Kuo A."/>
            <person name="Liang C."/>
            <person name="Lipzen A."/>
            <person name="Lutzoni F."/>
            <person name="Magnuson J."/>
            <person name="Mondo S."/>
            <person name="Nolan M."/>
            <person name="Ohm R."/>
            <person name="Pangilinan J."/>
            <person name="Park H.-J."/>
            <person name="Ramirez L."/>
            <person name="Alfaro M."/>
            <person name="Sun H."/>
            <person name="Tritt A."/>
            <person name="Yoshinaga Y."/>
            <person name="Zwiers L.-H."/>
            <person name="Turgeon B."/>
            <person name="Goodwin S."/>
            <person name="Spatafora J."/>
            <person name="Crous P."/>
            <person name="Grigoriev I."/>
        </authorList>
    </citation>
    <scope>NUCLEOTIDE SEQUENCE</scope>
    <source>
        <strain evidence="1 3">CBS 304.34</strain>
    </source>
</reference>
<keyword evidence="2" id="KW-1185">Reference proteome</keyword>